<organism evidence="2 3">
    <name type="scientific">Polytolypa hystricis (strain UAMH7299)</name>
    <dbReference type="NCBI Taxonomy" id="1447883"/>
    <lineage>
        <taxon>Eukaryota</taxon>
        <taxon>Fungi</taxon>
        <taxon>Dikarya</taxon>
        <taxon>Ascomycota</taxon>
        <taxon>Pezizomycotina</taxon>
        <taxon>Eurotiomycetes</taxon>
        <taxon>Eurotiomycetidae</taxon>
        <taxon>Onygenales</taxon>
        <taxon>Onygenales incertae sedis</taxon>
        <taxon>Polytolypa</taxon>
    </lineage>
</organism>
<proteinExistence type="predicted"/>
<dbReference type="EMBL" id="PDNA01000078">
    <property type="protein sequence ID" value="PGH15971.1"/>
    <property type="molecule type" value="Genomic_DNA"/>
</dbReference>
<dbReference type="STRING" id="1447883.A0A2B7Y4J9"/>
<gene>
    <name evidence="2" type="ORF">AJ80_05347</name>
</gene>
<dbReference type="AlphaFoldDB" id="A0A2B7Y4J9"/>
<evidence type="ECO:0000313" key="2">
    <source>
        <dbReference type="EMBL" id="PGH15971.1"/>
    </source>
</evidence>
<keyword evidence="1" id="KW-0472">Membrane</keyword>
<feature type="transmembrane region" description="Helical" evidence="1">
    <location>
        <begin position="66"/>
        <end position="88"/>
    </location>
</feature>
<dbReference type="OrthoDB" id="4509994at2759"/>
<evidence type="ECO:0000313" key="3">
    <source>
        <dbReference type="Proteomes" id="UP000224634"/>
    </source>
</evidence>
<sequence length="112" mass="13163">MYYIENRTKEEAAKYIASRICQDYLEKYATAEEILDHLKEIYIDLNYLEIAKHDYNKLIIKNEDDYYKFITSFLHLAITAAYVITSIFKNFQELCSKSAYILNTIAAAAPRN</sequence>
<name>A0A2B7Y4J9_POLH7</name>
<protein>
    <submittedName>
        <fullName evidence="2">Uncharacterized protein</fullName>
    </submittedName>
</protein>
<evidence type="ECO:0000256" key="1">
    <source>
        <dbReference type="SAM" id="Phobius"/>
    </source>
</evidence>
<dbReference type="Proteomes" id="UP000224634">
    <property type="component" value="Unassembled WGS sequence"/>
</dbReference>
<comment type="caution">
    <text evidence="2">The sequence shown here is derived from an EMBL/GenBank/DDBJ whole genome shotgun (WGS) entry which is preliminary data.</text>
</comment>
<accession>A0A2B7Y4J9</accession>
<keyword evidence="3" id="KW-1185">Reference proteome</keyword>
<reference evidence="2 3" key="1">
    <citation type="submission" date="2017-10" db="EMBL/GenBank/DDBJ databases">
        <title>Comparative genomics in systemic dimorphic fungi from Ajellomycetaceae.</title>
        <authorList>
            <person name="Munoz J.F."/>
            <person name="Mcewen J.G."/>
            <person name="Clay O.K."/>
            <person name="Cuomo C.A."/>
        </authorList>
    </citation>
    <scope>NUCLEOTIDE SEQUENCE [LARGE SCALE GENOMIC DNA]</scope>
    <source>
        <strain evidence="2 3">UAMH7299</strain>
    </source>
</reference>
<keyword evidence="1" id="KW-1133">Transmembrane helix</keyword>
<keyword evidence="1" id="KW-0812">Transmembrane</keyword>